<feature type="transmembrane region" description="Helical" evidence="6">
    <location>
        <begin position="381"/>
        <end position="400"/>
    </location>
</feature>
<organism evidence="8 9">
    <name type="scientific">Artemia franciscana</name>
    <name type="common">Brine shrimp</name>
    <name type="synonym">Artemia sanfranciscana</name>
    <dbReference type="NCBI Taxonomy" id="6661"/>
    <lineage>
        <taxon>Eukaryota</taxon>
        <taxon>Metazoa</taxon>
        <taxon>Ecdysozoa</taxon>
        <taxon>Arthropoda</taxon>
        <taxon>Crustacea</taxon>
        <taxon>Branchiopoda</taxon>
        <taxon>Anostraca</taxon>
        <taxon>Artemiidae</taxon>
        <taxon>Artemia</taxon>
    </lineage>
</organism>
<dbReference type="PANTHER" id="PTHR10783">
    <property type="entry name" value="XENOTROPIC AND POLYTROPIC RETROVIRUS RECEPTOR 1-RELATED"/>
    <property type="match status" value="1"/>
</dbReference>
<proteinExistence type="inferred from homology"/>
<dbReference type="PANTHER" id="PTHR10783:SF103">
    <property type="entry name" value="SOLUTE CARRIER FAMILY 53 MEMBER 1"/>
    <property type="match status" value="1"/>
</dbReference>
<name>A0AA88IHE0_ARTSF</name>
<evidence type="ECO:0000256" key="1">
    <source>
        <dbReference type="ARBA" id="ARBA00004141"/>
    </source>
</evidence>
<dbReference type="GO" id="GO:0005794">
    <property type="term" value="C:Golgi apparatus"/>
    <property type="evidence" value="ECO:0007669"/>
    <property type="project" value="TreeGrafter"/>
</dbReference>
<dbReference type="PROSITE" id="PS51380">
    <property type="entry name" value="EXS"/>
    <property type="match status" value="1"/>
</dbReference>
<protein>
    <recommendedName>
        <fullName evidence="7">EXS domain-containing protein</fullName>
    </recommendedName>
</protein>
<dbReference type="Pfam" id="PF03124">
    <property type="entry name" value="EXS"/>
    <property type="match status" value="1"/>
</dbReference>
<keyword evidence="3 6" id="KW-0812">Transmembrane</keyword>
<dbReference type="SUPFAM" id="SSF56235">
    <property type="entry name" value="N-terminal nucleophile aminohydrolases (Ntn hydrolases)"/>
    <property type="match status" value="1"/>
</dbReference>
<dbReference type="GO" id="GO:0005886">
    <property type="term" value="C:plasma membrane"/>
    <property type="evidence" value="ECO:0007669"/>
    <property type="project" value="TreeGrafter"/>
</dbReference>
<dbReference type="GO" id="GO:0000822">
    <property type="term" value="F:inositol hexakisphosphate binding"/>
    <property type="evidence" value="ECO:0007669"/>
    <property type="project" value="TreeGrafter"/>
</dbReference>
<feature type="transmembrane region" description="Helical" evidence="6">
    <location>
        <begin position="149"/>
        <end position="170"/>
    </location>
</feature>
<comment type="subcellular location">
    <subcellularLocation>
        <location evidence="1">Membrane</location>
        <topology evidence="1">Multi-pass membrane protein</topology>
    </subcellularLocation>
</comment>
<accession>A0AA88IHE0</accession>
<feature type="transmembrane region" description="Helical" evidence="6">
    <location>
        <begin position="71"/>
        <end position="91"/>
    </location>
</feature>
<comment type="similarity">
    <text evidence="2">Belongs to the Ntn-hydrolase family.</text>
</comment>
<dbReference type="InterPro" id="IPR000246">
    <property type="entry name" value="Peptidase_T2"/>
</dbReference>
<keyword evidence="4 6" id="KW-1133">Transmembrane helix</keyword>
<reference evidence="8" key="1">
    <citation type="submission" date="2023-07" db="EMBL/GenBank/DDBJ databases">
        <title>Chromosome-level genome assembly of Artemia franciscana.</title>
        <authorList>
            <person name="Jo E."/>
        </authorList>
    </citation>
    <scope>NUCLEOTIDE SEQUENCE</scope>
    <source>
        <tissue evidence="8">Whole body</tissue>
    </source>
</reference>
<dbReference type="GO" id="GO:0006817">
    <property type="term" value="P:phosphate ion transport"/>
    <property type="evidence" value="ECO:0007669"/>
    <property type="project" value="TreeGrafter"/>
</dbReference>
<dbReference type="EMBL" id="JAVRJZ010000001">
    <property type="protein sequence ID" value="KAK2727359.1"/>
    <property type="molecule type" value="Genomic_DNA"/>
</dbReference>
<comment type="caution">
    <text evidence="8">The sequence shown here is derived from an EMBL/GenBank/DDBJ whole genome shotgun (WGS) entry which is preliminary data.</text>
</comment>
<evidence type="ECO:0000259" key="7">
    <source>
        <dbReference type="PROSITE" id="PS51380"/>
    </source>
</evidence>
<feature type="transmembrane region" description="Helical" evidence="6">
    <location>
        <begin position="271"/>
        <end position="287"/>
    </location>
</feature>
<keyword evidence="9" id="KW-1185">Reference proteome</keyword>
<feature type="transmembrane region" description="Helical" evidence="6">
    <location>
        <begin position="103"/>
        <end position="122"/>
    </location>
</feature>
<evidence type="ECO:0000256" key="5">
    <source>
        <dbReference type="ARBA" id="ARBA00023136"/>
    </source>
</evidence>
<keyword evidence="5 6" id="KW-0472">Membrane</keyword>
<evidence type="ECO:0000313" key="9">
    <source>
        <dbReference type="Proteomes" id="UP001187531"/>
    </source>
</evidence>
<gene>
    <name evidence="8" type="ORF">QYM36_008002</name>
</gene>
<evidence type="ECO:0000256" key="6">
    <source>
        <dbReference type="SAM" id="Phobius"/>
    </source>
</evidence>
<evidence type="ECO:0000256" key="4">
    <source>
        <dbReference type="ARBA" id="ARBA00022989"/>
    </source>
</evidence>
<evidence type="ECO:0000256" key="3">
    <source>
        <dbReference type="ARBA" id="ARBA00022692"/>
    </source>
</evidence>
<evidence type="ECO:0000313" key="8">
    <source>
        <dbReference type="EMBL" id="KAK2727359.1"/>
    </source>
</evidence>
<feature type="transmembrane region" description="Helical" evidence="6">
    <location>
        <begin position="182"/>
        <end position="200"/>
    </location>
</feature>
<dbReference type="InterPro" id="IPR029055">
    <property type="entry name" value="Ntn_hydrolases_N"/>
</dbReference>
<evidence type="ECO:0000256" key="2">
    <source>
        <dbReference type="ARBA" id="ARBA00010872"/>
    </source>
</evidence>
<sequence length="674" mass="77626">MLKTEIGAKWREERVDTAQFYVDKSIDSLLADTETIYTEELESGDRQRAMKRLRVPPLGQVKPQEWTTFKVGLFFGAFIVLFIIVVLAGLWRRETISWNIFFRLYRGPFWIVLFVFFIAGNVSGWRRNGVNHVLIFELDPRSSLTDQHLFELAGLFGVLWCLSVLCFLYADILTVPPYVNPLMLIVIMIAFLFNPSRTFLHGARFWLLRVMGRMCIAPFAFVNFADFWIADQLNSLTRALADLHYLFCFYGTLNGNWYYQEENSKCLQELWWTRLLVLCLPAWFRLAQCLRRYKDSKEAFPHLANGLKYATSFGVVISSTLYGLYPNGYYYKEVDSSSSIRTLAGNLNKTALAQLINERIHSDQRSLSSIDEIEKLDNPFFISWLACLFISSLYAFIWDVKIDWGLFDSKTGENTLLREEIVYGSCWIYYAAIIQDFVIRFCWAISISLSEIDFVQKEVITTVFGTLEVFRRFVWNFFRLENEHLNNCGKFRAVRDISIVPLAISDQEEIIKMMDNDDFSVLGTTQQASAHLKLGGSADTAVVKAIAHLEDSPLTNAGYGSALNSAQRVECDASICRTIDYKFASVGALEGVQNPVAAAHRLLLHQEQELGTEKCTKFGIVPPRYFYRFHVLANIQVTFLDIKKNVCHCCIECQFRADFARPPVPRRYEVLYQL</sequence>
<dbReference type="GO" id="GO:0016036">
    <property type="term" value="P:cellular response to phosphate starvation"/>
    <property type="evidence" value="ECO:0007669"/>
    <property type="project" value="TreeGrafter"/>
</dbReference>
<feature type="domain" description="EXS" evidence="7">
    <location>
        <begin position="265"/>
        <end position="512"/>
    </location>
</feature>
<dbReference type="Pfam" id="PF01112">
    <property type="entry name" value="Asparaginase_2"/>
    <property type="match status" value="1"/>
</dbReference>
<feature type="transmembrane region" description="Helical" evidence="6">
    <location>
        <begin position="307"/>
        <end position="325"/>
    </location>
</feature>
<feature type="transmembrane region" description="Helical" evidence="6">
    <location>
        <begin position="241"/>
        <end position="259"/>
    </location>
</feature>
<dbReference type="InterPro" id="IPR004342">
    <property type="entry name" value="EXS_C"/>
</dbReference>
<dbReference type="Proteomes" id="UP001187531">
    <property type="component" value="Unassembled WGS sequence"/>
</dbReference>
<dbReference type="AlphaFoldDB" id="A0AA88IHE0"/>
<dbReference type="GO" id="GO:0016787">
    <property type="term" value="F:hydrolase activity"/>
    <property type="evidence" value="ECO:0007669"/>
    <property type="project" value="InterPro"/>
</dbReference>
<feature type="transmembrane region" description="Helical" evidence="6">
    <location>
        <begin position="206"/>
        <end position="229"/>
    </location>
</feature>